<evidence type="ECO:0008006" key="5">
    <source>
        <dbReference type="Google" id="ProtNLM"/>
    </source>
</evidence>
<evidence type="ECO:0000256" key="1">
    <source>
        <dbReference type="ARBA" id="ARBA00023118"/>
    </source>
</evidence>
<dbReference type="Pfam" id="PF09704">
    <property type="entry name" value="Cas_Cas5d"/>
    <property type="match status" value="1"/>
</dbReference>
<dbReference type="GO" id="GO:0043571">
    <property type="term" value="P:maintenance of CRISPR repeat elements"/>
    <property type="evidence" value="ECO:0007669"/>
    <property type="project" value="InterPro"/>
</dbReference>
<dbReference type="EMBL" id="WWBZ02000043">
    <property type="protein sequence ID" value="KAF4304853.1"/>
    <property type="molecule type" value="Genomic_DNA"/>
</dbReference>
<dbReference type="NCBIfam" id="TIGR02593">
    <property type="entry name" value="CRISPR_cas5"/>
    <property type="match status" value="1"/>
</dbReference>
<dbReference type="AlphaFoldDB" id="A0A8H4IRG6"/>
<dbReference type="Proteomes" id="UP000572817">
    <property type="component" value="Unassembled WGS sequence"/>
</dbReference>
<dbReference type="OrthoDB" id="10393634at2759"/>
<dbReference type="InterPro" id="IPR021124">
    <property type="entry name" value="CRISPR-assoc_prot_Cas5"/>
</dbReference>
<feature type="compositionally biased region" description="Polar residues" evidence="2">
    <location>
        <begin position="96"/>
        <end position="105"/>
    </location>
</feature>
<evidence type="ECO:0000256" key="2">
    <source>
        <dbReference type="SAM" id="MobiDB-lite"/>
    </source>
</evidence>
<protein>
    <recommendedName>
        <fullName evidence="5">Type I-C CRISPR-associated protein Cas5</fullName>
    </recommendedName>
</protein>
<feature type="region of interest" description="Disordered" evidence="2">
    <location>
        <begin position="91"/>
        <end position="116"/>
    </location>
</feature>
<accession>A0A8H4IRG6</accession>
<sequence>MKVERVSYDVITPSAARGILEAIHWKPAISIRRNEVGGKLSPASVVKAMKAGSTASLATCVDEDRQQRAATVLRDVRYLIEAHFELTGRAGPDDSVANTSISSTAAPERGTPPPEHGVEPDKDLGWMLHDIDFSDGMTPRFFRAHMRNGVIERMVEREAKGIAGYGYSPEKISYEIVLAPDGTVLAVNDIRDTTGKKAQPRVLDVPQPEKRTVGIKSNFLWDKTSYVLGVSATSKRTDKEHEAFKAFHEKRWPARR</sequence>
<name>A0A8H4IRG6_9PEZI</name>
<dbReference type="InterPro" id="IPR010144">
    <property type="entry name" value="CRISPR-assoc_prot_Csd1-typ"/>
</dbReference>
<dbReference type="InterPro" id="IPR013422">
    <property type="entry name" value="CRISPR-assoc_prot_Cas5_N"/>
</dbReference>
<evidence type="ECO:0000313" key="4">
    <source>
        <dbReference type="Proteomes" id="UP000572817"/>
    </source>
</evidence>
<dbReference type="GO" id="GO:0051607">
    <property type="term" value="P:defense response to virus"/>
    <property type="evidence" value="ECO:0007669"/>
    <property type="project" value="UniProtKB-KW"/>
</dbReference>
<gene>
    <name evidence="3" type="ORF">GTA08_BOTSDO14201</name>
</gene>
<keyword evidence="4" id="KW-1185">Reference proteome</keyword>
<proteinExistence type="predicted"/>
<dbReference type="Pfam" id="PF09709">
    <property type="entry name" value="Cas_Csd1"/>
    <property type="match status" value="1"/>
</dbReference>
<organism evidence="3 4">
    <name type="scientific">Botryosphaeria dothidea</name>
    <dbReference type="NCBI Taxonomy" id="55169"/>
    <lineage>
        <taxon>Eukaryota</taxon>
        <taxon>Fungi</taxon>
        <taxon>Dikarya</taxon>
        <taxon>Ascomycota</taxon>
        <taxon>Pezizomycotina</taxon>
        <taxon>Dothideomycetes</taxon>
        <taxon>Dothideomycetes incertae sedis</taxon>
        <taxon>Botryosphaeriales</taxon>
        <taxon>Botryosphaeriaceae</taxon>
        <taxon>Botryosphaeria</taxon>
    </lineage>
</organism>
<keyword evidence="1" id="KW-0051">Antiviral defense</keyword>
<evidence type="ECO:0000313" key="3">
    <source>
        <dbReference type="EMBL" id="KAF4304853.1"/>
    </source>
</evidence>
<comment type="caution">
    <text evidence="3">The sequence shown here is derived from an EMBL/GenBank/DDBJ whole genome shotgun (WGS) entry which is preliminary data.</text>
</comment>
<dbReference type="Gene3D" id="3.30.70.2660">
    <property type="match status" value="2"/>
</dbReference>
<reference evidence="3" key="1">
    <citation type="submission" date="2020-04" db="EMBL/GenBank/DDBJ databases">
        <title>Genome Assembly and Annotation of Botryosphaeria dothidea sdau 11-99, a Latent Pathogen of Apple Fruit Ring Rot in China.</title>
        <authorList>
            <person name="Yu C."/>
            <person name="Diao Y."/>
            <person name="Lu Q."/>
            <person name="Zhao J."/>
            <person name="Cui S."/>
            <person name="Peng C."/>
            <person name="He B."/>
            <person name="Liu H."/>
        </authorList>
    </citation>
    <scope>NUCLEOTIDE SEQUENCE [LARGE SCALE GENOMIC DNA]</scope>
    <source>
        <strain evidence="3">Sdau11-99</strain>
    </source>
</reference>